<dbReference type="PROSITE" id="PS51257">
    <property type="entry name" value="PROKAR_LIPOPROTEIN"/>
    <property type="match status" value="1"/>
</dbReference>
<evidence type="ECO:0000313" key="1">
    <source>
        <dbReference type="EMBL" id="MBD8033453.1"/>
    </source>
</evidence>
<gene>
    <name evidence="1" type="ORF">H9632_10260</name>
</gene>
<protein>
    <submittedName>
        <fullName evidence="1">VanW family protein</fullName>
    </submittedName>
</protein>
<proteinExistence type="predicted"/>
<dbReference type="Pfam" id="PF04294">
    <property type="entry name" value="VanW"/>
    <property type="match status" value="1"/>
</dbReference>
<dbReference type="PANTHER" id="PTHR35788:SF1">
    <property type="entry name" value="EXPORTED PROTEIN"/>
    <property type="match status" value="1"/>
</dbReference>
<dbReference type="EMBL" id="JACSPW010000008">
    <property type="protein sequence ID" value="MBD8033453.1"/>
    <property type="molecule type" value="Genomic_DNA"/>
</dbReference>
<dbReference type="RefSeq" id="WP_191704004.1">
    <property type="nucleotide sequence ID" value="NZ_JACSPW010000008.1"/>
</dbReference>
<name>A0ABR8XND7_9BACL</name>
<dbReference type="InterPro" id="IPR007391">
    <property type="entry name" value="Vancomycin_resist_VanW"/>
</dbReference>
<dbReference type="InterPro" id="IPR052913">
    <property type="entry name" value="Glycopeptide_resist_protein"/>
</dbReference>
<keyword evidence="2" id="KW-1185">Reference proteome</keyword>
<reference evidence="1 2" key="1">
    <citation type="submission" date="2020-08" db="EMBL/GenBank/DDBJ databases">
        <title>A Genomic Blueprint of the Chicken Gut Microbiome.</title>
        <authorList>
            <person name="Gilroy R."/>
            <person name="Ravi A."/>
            <person name="Getino M."/>
            <person name="Pursley I."/>
            <person name="Horton D.L."/>
            <person name="Alikhan N.-F."/>
            <person name="Baker D."/>
            <person name="Gharbi K."/>
            <person name="Hall N."/>
            <person name="Watson M."/>
            <person name="Adriaenssens E.M."/>
            <person name="Foster-Nyarko E."/>
            <person name="Jarju S."/>
            <person name="Secka A."/>
            <person name="Antonio M."/>
            <person name="Oren A."/>
            <person name="Chaudhuri R."/>
            <person name="La Ragione R.M."/>
            <person name="Hildebrand F."/>
            <person name="Pallen M.J."/>
        </authorList>
    </citation>
    <scope>NUCLEOTIDE SEQUENCE [LARGE SCALE GENOMIC DNA]</scope>
    <source>
        <strain evidence="1 2">Sa1YVA6</strain>
    </source>
</reference>
<comment type="caution">
    <text evidence="1">The sequence shown here is derived from an EMBL/GenBank/DDBJ whole genome shotgun (WGS) entry which is preliminary data.</text>
</comment>
<evidence type="ECO:0000313" key="2">
    <source>
        <dbReference type="Proteomes" id="UP000600565"/>
    </source>
</evidence>
<organism evidence="1 2">
    <name type="scientific">Solibacillus merdavium</name>
    <dbReference type="NCBI Taxonomy" id="2762218"/>
    <lineage>
        <taxon>Bacteria</taxon>
        <taxon>Bacillati</taxon>
        <taxon>Bacillota</taxon>
        <taxon>Bacilli</taxon>
        <taxon>Bacillales</taxon>
        <taxon>Caryophanaceae</taxon>
        <taxon>Solibacillus</taxon>
    </lineage>
</organism>
<dbReference type="PANTHER" id="PTHR35788">
    <property type="entry name" value="EXPORTED PROTEIN-RELATED"/>
    <property type="match status" value="1"/>
</dbReference>
<dbReference type="Proteomes" id="UP000600565">
    <property type="component" value="Unassembled WGS sequence"/>
</dbReference>
<sequence>MKTWVIYFFISVCILSGCQQNLRVTDEGNAEMDEQVLDVVSDNLTSTSEVAISEQQFIYPVVITLIDPRTLQIVKTFSPQLMGFGVDDKLYKSKVEEIARELARGTKDIPGYDQQMELDRVDANGEIIKGNPGILLKESELVEKVIAASYKGEDIFLPLYLLESNYNAEDIPLMNDVTVASYTTYFSSSETGRSRNIELSAIALNNIVVGDGDTFSFNTMVGERSVSKGYQPAPEIINKQLVMGIGGGICQTSSTLFNAVDQLGVKMKERHHHSLNIGYVPTGRDATVSYGTLDFKFQNNSGVPFLIRTFYSKNTLTIELRTTHQYKDVLKKS</sequence>
<accession>A0ABR8XND7</accession>